<evidence type="ECO:0000313" key="2">
    <source>
        <dbReference type="Proteomes" id="UP000023152"/>
    </source>
</evidence>
<proteinExistence type="predicted"/>
<reference evidence="1 2" key="1">
    <citation type="journal article" date="2013" name="Curr. Biol.">
        <title>The Genome of the Foraminiferan Reticulomyxa filosa.</title>
        <authorList>
            <person name="Glockner G."/>
            <person name="Hulsmann N."/>
            <person name="Schleicher M."/>
            <person name="Noegel A.A."/>
            <person name="Eichinger L."/>
            <person name="Gallinger C."/>
            <person name="Pawlowski J."/>
            <person name="Sierra R."/>
            <person name="Euteneuer U."/>
            <person name="Pillet L."/>
            <person name="Moustafa A."/>
            <person name="Platzer M."/>
            <person name="Groth M."/>
            <person name="Szafranski K."/>
            <person name="Schliwa M."/>
        </authorList>
    </citation>
    <scope>NUCLEOTIDE SEQUENCE [LARGE SCALE GENOMIC DNA]</scope>
</reference>
<accession>X6LPE2</accession>
<feature type="non-terminal residue" evidence="1">
    <location>
        <position position="1"/>
    </location>
</feature>
<sequence>DFNSFQIIWKDGYMLTYKEPLNPYSMTLKQGIQHFKDKLRKIERFIHGKDKLIFQSLLKNKPSYPSFQHTNKKQEEKRLYKKIKRKIHYNENNPNELKLNGKLLTILNGVKKVYHNDIHKHIGYPLQLHEICAILLHCGTSCNFEFGYDQITFKHCKWPYLDNYLQSAINTLHKHERREENEMELYCKLKDVRLENIEKKIKAGYFISH</sequence>
<dbReference type="EMBL" id="ASPP01034378">
    <property type="protein sequence ID" value="ETO03007.1"/>
    <property type="molecule type" value="Genomic_DNA"/>
</dbReference>
<feature type="non-terminal residue" evidence="1">
    <location>
        <position position="209"/>
    </location>
</feature>
<gene>
    <name evidence="1" type="ORF">RFI_34403</name>
</gene>
<dbReference type="AlphaFoldDB" id="X6LPE2"/>
<keyword evidence="2" id="KW-1185">Reference proteome</keyword>
<organism evidence="1 2">
    <name type="scientific">Reticulomyxa filosa</name>
    <dbReference type="NCBI Taxonomy" id="46433"/>
    <lineage>
        <taxon>Eukaryota</taxon>
        <taxon>Sar</taxon>
        <taxon>Rhizaria</taxon>
        <taxon>Retaria</taxon>
        <taxon>Foraminifera</taxon>
        <taxon>Monothalamids</taxon>
        <taxon>Reticulomyxidae</taxon>
        <taxon>Reticulomyxa</taxon>
    </lineage>
</organism>
<dbReference type="Proteomes" id="UP000023152">
    <property type="component" value="Unassembled WGS sequence"/>
</dbReference>
<evidence type="ECO:0000313" key="1">
    <source>
        <dbReference type="EMBL" id="ETO03007.1"/>
    </source>
</evidence>
<dbReference type="OrthoDB" id="9990006at2759"/>
<name>X6LPE2_RETFI</name>
<protein>
    <submittedName>
        <fullName evidence="1">Uncharacterized protein</fullName>
    </submittedName>
</protein>
<comment type="caution">
    <text evidence="1">The sequence shown here is derived from an EMBL/GenBank/DDBJ whole genome shotgun (WGS) entry which is preliminary data.</text>
</comment>